<feature type="region of interest" description="Disordered" evidence="2">
    <location>
        <begin position="113"/>
        <end position="139"/>
    </location>
</feature>
<evidence type="ECO:0000256" key="2">
    <source>
        <dbReference type="SAM" id="MobiDB-lite"/>
    </source>
</evidence>
<feature type="compositionally biased region" description="Pro residues" evidence="2">
    <location>
        <begin position="280"/>
        <end position="290"/>
    </location>
</feature>
<evidence type="ECO:0000313" key="4">
    <source>
        <dbReference type="RefSeq" id="XP_013413972.1"/>
    </source>
</evidence>
<feature type="region of interest" description="Disordered" evidence="2">
    <location>
        <begin position="275"/>
        <end position="317"/>
    </location>
</feature>
<dbReference type="RefSeq" id="XP_013413972.1">
    <property type="nucleotide sequence ID" value="XM_013558518.1"/>
</dbReference>
<accession>A0A1S3JUH3</accession>
<dbReference type="KEGG" id="lak:106176227"/>
<organism evidence="3 4">
    <name type="scientific">Lingula anatina</name>
    <name type="common">Brachiopod</name>
    <name type="synonym">Lingula unguis</name>
    <dbReference type="NCBI Taxonomy" id="7574"/>
    <lineage>
        <taxon>Eukaryota</taxon>
        <taxon>Metazoa</taxon>
        <taxon>Spiralia</taxon>
        <taxon>Lophotrochozoa</taxon>
        <taxon>Brachiopoda</taxon>
        <taxon>Linguliformea</taxon>
        <taxon>Lingulata</taxon>
        <taxon>Lingulida</taxon>
        <taxon>Linguloidea</taxon>
        <taxon>Lingulidae</taxon>
        <taxon>Lingula</taxon>
    </lineage>
</organism>
<dbReference type="AlphaFoldDB" id="A0A1S3JUH3"/>
<gene>
    <name evidence="4" type="primary">LOC106176227</name>
</gene>
<feature type="compositionally biased region" description="Low complexity" evidence="2">
    <location>
        <begin position="211"/>
        <end position="232"/>
    </location>
</feature>
<dbReference type="OMA" id="GEMPSIM"/>
<sequence length="433" mass="49760">MDYTRPDDDFVLHGRRTPMQERQRYLTNSQLTTTTRRLSQNSLYRSDNYRDKDSWEDSDDLDLDMSRLSGSGRGSSLRKSVSFSDLKKVRHFSEGEESDDSVDEELQRLIEKDDAEIKRSQKNGYHDESLAGRPKSREEAEWFTQPLHLTKDEHDYPTLKRAGLNTRSISPVHRPTGSMGALLAAKKLNAEQIATARIKEENDRWASPRARSTNSFTRSSPRSPRYSSSSPIPTRPRDIITDHFPVTFGAAASLYKSLQSSDPLDPVVGMADVPIGRTLSPPPKGLPRPSTPTDGLYKKKKKSKSPAKWRPPTATRSSIDNMYTRTAEAPTIGSSSVLLASPYQQEMARLRMERLRLEEEHLLELKREEELERIRGPKPKWYELKTPQFHYEAHKNNELIKTKNDWQDLLDYRNELLSASKDFQRSYSHTDYS</sequence>
<name>A0A1S3JUH3_LINAN</name>
<feature type="compositionally biased region" description="Basic residues" evidence="2">
    <location>
        <begin position="298"/>
        <end position="307"/>
    </location>
</feature>
<evidence type="ECO:0000313" key="3">
    <source>
        <dbReference type="Proteomes" id="UP000085678"/>
    </source>
</evidence>
<dbReference type="InParanoid" id="A0A1S3JUH3"/>
<evidence type="ECO:0000256" key="1">
    <source>
        <dbReference type="SAM" id="Coils"/>
    </source>
</evidence>
<reference evidence="4" key="1">
    <citation type="submission" date="2025-08" db="UniProtKB">
        <authorList>
            <consortium name="RefSeq"/>
        </authorList>
    </citation>
    <scope>IDENTIFICATION</scope>
    <source>
        <tissue evidence="4">Gonads</tissue>
    </source>
</reference>
<dbReference type="STRING" id="7574.A0A1S3JUH3"/>
<feature type="region of interest" description="Disordered" evidence="2">
    <location>
        <begin position="38"/>
        <end position="80"/>
    </location>
</feature>
<dbReference type="Proteomes" id="UP000085678">
    <property type="component" value="Unplaced"/>
</dbReference>
<feature type="region of interest" description="Disordered" evidence="2">
    <location>
        <begin position="199"/>
        <end position="238"/>
    </location>
</feature>
<feature type="coiled-coil region" evidence="1">
    <location>
        <begin position="340"/>
        <end position="372"/>
    </location>
</feature>
<dbReference type="GeneID" id="106176227"/>
<keyword evidence="3" id="KW-1185">Reference proteome</keyword>
<protein>
    <submittedName>
        <fullName evidence="4">Uncharacterized protein LOC106176227</fullName>
    </submittedName>
</protein>
<keyword evidence="1" id="KW-0175">Coiled coil</keyword>
<proteinExistence type="predicted"/>
<dbReference type="OrthoDB" id="2101380at2759"/>
<feature type="compositionally biased region" description="Low complexity" evidence="2">
    <location>
        <begin position="66"/>
        <end position="78"/>
    </location>
</feature>